<dbReference type="InterPro" id="IPR041095">
    <property type="entry name" value="EFG_II"/>
</dbReference>
<protein>
    <submittedName>
        <fullName evidence="7">Unannotated protein</fullName>
    </submittedName>
</protein>
<dbReference type="InterPro" id="IPR014721">
    <property type="entry name" value="Ribsml_uS5_D2-typ_fold_subgr"/>
</dbReference>
<keyword evidence="5" id="KW-0342">GTP-binding</keyword>
<evidence type="ECO:0000256" key="1">
    <source>
        <dbReference type="ARBA" id="ARBA00005870"/>
    </source>
</evidence>
<proteinExistence type="inferred from homology"/>
<evidence type="ECO:0000256" key="2">
    <source>
        <dbReference type="ARBA" id="ARBA00022741"/>
    </source>
</evidence>
<dbReference type="Pfam" id="PF00679">
    <property type="entry name" value="EFG_C"/>
    <property type="match status" value="1"/>
</dbReference>
<dbReference type="InterPro" id="IPR009000">
    <property type="entry name" value="Transl_B-barrel_sf"/>
</dbReference>
<dbReference type="GO" id="GO:0032790">
    <property type="term" value="P:ribosome disassembly"/>
    <property type="evidence" value="ECO:0007669"/>
    <property type="project" value="TreeGrafter"/>
</dbReference>
<dbReference type="InterPro" id="IPR005517">
    <property type="entry name" value="Transl_elong_EFG/EF2_IV"/>
</dbReference>
<dbReference type="CDD" id="cd01886">
    <property type="entry name" value="EF-G"/>
    <property type="match status" value="1"/>
</dbReference>
<dbReference type="NCBIfam" id="NF009381">
    <property type="entry name" value="PRK12740.1-5"/>
    <property type="match status" value="1"/>
</dbReference>
<evidence type="ECO:0000259" key="6">
    <source>
        <dbReference type="PROSITE" id="PS51722"/>
    </source>
</evidence>
<dbReference type="FunFam" id="3.30.230.10:FF:000003">
    <property type="entry name" value="Elongation factor G"/>
    <property type="match status" value="1"/>
</dbReference>
<dbReference type="GO" id="GO:0003746">
    <property type="term" value="F:translation elongation factor activity"/>
    <property type="evidence" value="ECO:0007669"/>
    <property type="project" value="UniProtKB-KW"/>
</dbReference>
<dbReference type="InterPro" id="IPR000640">
    <property type="entry name" value="EFG_V-like"/>
</dbReference>
<feature type="domain" description="Tr-type G" evidence="6">
    <location>
        <begin position="7"/>
        <end position="288"/>
    </location>
</feature>
<evidence type="ECO:0000256" key="3">
    <source>
        <dbReference type="ARBA" id="ARBA00022768"/>
    </source>
</evidence>
<reference evidence="7" key="1">
    <citation type="submission" date="2020-05" db="EMBL/GenBank/DDBJ databases">
        <authorList>
            <person name="Chiriac C."/>
            <person name="Salcher M."/>
            <person name="Ghai R."/>
            <person name="Kavagutti S V."/>
        </authorList>
    </citation>
    <scope>NUCLEOTIDE SEQUENCE</scope>
</reference>
<dbReference type="NCBIfam" id="TIGR00231">
    <property type="entry name" value="small_GTP"/>
    <property type="match status" value="1"/>
</dbReference>
<evidence type="ECO:0000313" key="7">
    <source>
        <dbReference type="EMBL" id="CAB4735807.1"/>
    </source>
</evidence>
<sequence length="698" mass="77207">MAQFPLDRTRNIGIMAHIDAGKTTTTERILFYTGKTYKIGEVHEGAATMDWMEQEQERGITITSAATTAFWTDTLNKIEHRIQIIDTPGHVDFTVEVERSLRVLDGAVAVFDGVAGVEPQTETVWRQADNYKVPRMCFINKMDRTGADFYASLASIKDRLQANVAVIQLPIGAEGNYRGIVDLVTMKAWVWDGEELGASWEVVDIPEDLQELADEYRDALMDVLGETSDTIMEKYLNEQEISPEEIRAALREATIHHGVVPVLNGTAFKNKGVQPLLDAVCWYMPSPAELPPVMGVNKKGEEVERKPSSDEPFSALAFKIMTAPHVGKLTYFRVYSGKLDKGGTVYNSRSGNKERIGRVLEMHANEQIEQEAVYAGDIVAGIGLKDTRTGDTLSDPNDVVVLESLEFPDPVIQVAVEPKTKADQDKMSKALYSLSEEDPTFRVQTDEETGQTLISGMGELHLEVLVDRMMREFKVEATVGKPQVAYRETITKVIDSHTYLHKKQTGGTGQYAKIIIAIEPSGPGGGYEFADEISGGRIPKEYIPSVGHGVSDAMTTGTLAGFPMVDIKVRLLDGDYHDVDSSEMAFKIAGTMGFKEAVRKATPVLLEPIMAVEVVTPEEYMGDVIGDLNSRRGKVGKMEQRGNLQVVSAEVPLAEMFGYSTDLRSKTQGRANYTMQFHSYQQTPRNVQEEIVARVTGQ</sequence>
<dbReference type="PROSITE" id="PS00301">
    <property type="entry name" value="G_TR_1"/>
    <property type="match status" value="1"/>
</dbReference>
<dbReference type="CDD" id="cd03713">
    <property type="entry name" value="EFG_mtEFG_C"/>
    <property type="match status" value="1"/>
</dbReference>
<dbReference type="PRINTS" id="PR00315">
    <property type="entry name" value="ELONGATNFCT"/>
</dbReference>
<gene>
    <name evidence="7" type="ORF">UFOPK2766_00685</name>
</gene>
<dbReference type="SUPFAM" id="SSF54211">
    <property type="entry name" value="Ribosomal protein S5 domain 2-like"/>
    <property type="match status" value="1"/>
</dbReference>
<keyword evidence="3" id="KW-0251">Elongation factor</keyword>
<dbReference type="InterPro" id="IPR047872">
    <property type="entry name" value="EFG_IV"/>
</dbReference>
<dbReference type="CDD" id="cd04088">
    <property type="entry name" value="EFG_mtEFG_II"/>
    <property type="match status" value="1"/>
</dbReference>
<organism evidence="7">
    <name type="scientific">freshwater metagenome</name>
    <dbReference type="NCBI Taxonomy" id="449393"/>
    <lineage>
        <taxon>unclassified sequences</taxon>
        <taxon>metagenomes</taxon>
        <taxon>ecological metagenomes</taxon>
    </lineage>
</organism>
<comment type="similarity">
    <text evidence="1">Belongs to the TRAFAC class translation factor GTPase superfamily. Classic translation factor GTPase family. EF-G/EF-2 subfamily.</text>
</comment>
<dbReference type="InterPro" id="IPR004161">
    <property type="entry name" value="EFTu-like_2"/>
</dbReference>
<dbReference type="Pfam" id="PF03764">
    <property type="entry name" value="EFG_IV"/>
    <property type="match status" value="1"/>
</dbReference>
<dbReference type="SMART" id="SM00838">
    <property type="entry name" value="EFG_C"/>
    <property type="match status" value="1"/>
</dbReference>
<dbReference type="InterPro" id="IPR035649">
    <property type="entry name" value="EFG_V"/>
</dbReference>
<dbReference type="SUPFAM" id="SSF50447">
    <property type="entry name" value="Translation proteins"/>
    <property type="match status" value="1"/>
</dbReference>
<dbReference type="CDD" id="cd16262">
    <property type="entry name" value="EFG_III"/>
    <property type="match status" value="1"/>
</dbReference>
<dbReference type="NCBIfam" id="TIGR00484">
    <property type="entry name" value="EF-G"/>
    <property type="match status" value="1"/>
</dbReference>
<dbReference type="SMART" id="SM00889">
    <property type="entry name" value="EFG_IV"/>
    <property type="match status" value="1"/>
</dbReference>
<dbReference type="Gene3D" id="3.40.50.300">
    <property type="entry name" value="P-loop containing nucleotide triphosphate hydrolases"/>
    <property type="match status" value="1"/>
</dbReference>
<dbReference type="Gene3D" id="2.40.30.10">
    <property type="entry name" value="Translation factors"/>
    <property type="match status" value="1"/>
</dbReference>
<keyword evidence="4" id="KW-0648">Protein biosynthesis</keyword>
<dbReference type="PROSITE" id="PS51722">
    <property type="entry name" value="G_TR_2"/>
    <property type="match status" value="1"/>
</dbReference>
<dbReference type="FunFam" id="2.40.30.10:FF:000006">
    <property type="entry name" value="Elongation factor G"/>
    <property type="match status" value="1"/>
</dbReference>
<dbReference type="PANTHER" id="PTHR43261:SF1">
    <property type="entry name" value="RIBOSOME-RELEASING FACTOR 2, MITOCHONDRIAL"/>
    <property type="match status" value="1"/>
</dbReference>
<dbReference type="SUPFAM" id="SSF54980">
    <property type="entry name" value="EF-G C-terminal domain-like"/>
    <property type="match status" value="2"/>
</dbReference>
<evidence type="ECO:0000256" key="5">
    <source>
        <dbReference type="ARBA" id="ARBA00023134"/>
    </source>
</evidence>
<dbReference type="InterPro" id="IPR020568">
    <property type="entry name" value="Ribosomal_Su5_D2-typ_SF"/>
</dbReference>
<dbReference type="Gene3D" id="3.30.70.240">
    <property type="match status" value="1"/>
</dbReference>
<dbReference type="Pfam" id="PF03144">
    <property type="entry name" value="GTP_EFTU_D2"/>
    <property type="match status" value="1"/>
</dbReference>
<dbReference type="InterPro" id="IPR004540">
    <property type="entry name" value="Transl_elong_EFG/EF2"/>
</dbReference>
<dbReference type="Pfam" id="PF00009">
    <property type="entry name" value="GTP_EFTU"/>
    <property type="match status" value="1"/>
</dbReference>
<evidence type="ECO:0000256" key="4">
    <source>
        <dbReference type="ARBA" id="ARBA00022917"/>
    </source>
</evidence>
<dbReference type="AlphaFoldDB" id="A0A6J6SMH4"/>
<dbReference type="FunFam" id="3.40.50.300:FF:000029">
    <property type="entry name" value="Elongation factor G"/>
    <property type="match status" value="1"/>
</dbReference>
<dbReference type="HAMAP" id="MF_00054_B">
    <property type="entry name" value="EF_G_EF_2_B"/>
    <property type="match status" value="1"/>
</dbReference>
<dbReference type="FunFam" id="3.30.70.870:FF:000001">
    <property type="entry name" value="Elongation factor G"/>
    <property type="match status" value="1"/>
</dbReference>
<dbReference type="InterPro" id="IPR000795">
    <property type="entry name" value="T_Tr_GTP-bd_dom"/>
</dbReference>
<dbReference type="FunFam" id="3.30.70.240:FF:000001">
    <property type="entry name" value="Elongation factor G"/>
    <property type="match status" value="1"/>
</dbReference>
<dbReference type="GO" id="GO:0003924">
    <property type="term" value="F:GTPase activity"/>
    <property type="evidence" value="ECO:0007669"/>
    <property type="project" value="InterPro"/>
</dbReference>
<name>A0A6J6SMH4_9ZZZZ</name>
<dbReference type="Pfam" id="PF14492">
    <property type="entry name" value="EFG_III"/>
    <property type="match status" value="1"/>
</dbReference>
<dbReference type="InterPro" id="IPR031157">
    <property type="entry name" value="G_TR_CS"/>
</dbReference>
<dbReference type="InterPro" id="IPR009022">
    <property type="entry name" value="EFG_III"/>
</dbReference>
<dbReference type="CDD" id="cd01434">
    <property type="entry name" value="EFG_mtEFG1_IV"/>
    <property type="match status" value="1"/>
</dbReference>
<accession>A0A6J6SMH4</accession>
<dbReference type="GO" id="GO:0005525">
    <property type="term" value="F:GTP binding"/>
    <property type="evidence" value="ECO:0007669"/>
    <property type="project" value="UniProtKB-KW"/>
</dbReference>
<dbReference type="EMBL" id="CAEZYU010000021">
    <property type="protein sequence ID" value="CAB4735807.1"/>
    <property type="molecule type" value="Genomic_DNA"/>
</dbReference>
<dbReference type="Gene3D" id="3.30.230.10">
    <property type="match status" value="1"/>
</dbReference>
<dbReference type="InterPro" id="IPR035647">
    <property type="entry name" value="EFG_III/V"/>
</dbReference>
<dbReference type="InterPro" id="IPR005225">
    <property type="entry name" value="Small_GTP-bd"/>
</dbReference>
<dbReference type="Gene3D" id="3.30.70.870">
    <property type="entry name" value="Elongation Factor G (Translational Gtpase), domain 3"/>
    <property type="match status" value="1"/>
</dbReference>
<keyword evidence="2" id="KW-0547">Nucleotide-binding</keyword>
<dbReference type="SUPFAM" id="SSF52540">
    <property type="entry name" value="P-loop containing nucleoside triphosphate hydrolases"/>
    <property type="match status" value="1"/>
</dbReference>
<dbReference type="NCBIfam" id="NF009379">
    <property type="entry name" value="PRK12740.1-3"/>
    <property type="match status" value="1"/>
</dbReference>
<dbReference type="PANTHER" id="PTHR43261">
    <property type="entry name" value="TRANSLATION ELONGATION FACTOR G-RELATED"/>
    <property type="match status" value="1"/>
</dbReference>
<dbReference type="InterPro" id="IPR027417">
    <property type="entry name" value="P-loop_NTPase"/>
</dbReference>